<feature type="transmembrane region" description="Helical" evidence="6">
    <location>
        <begin position="299"/>
        <end position="332"/>
    </location>
</feature>
<proteinExistence type="predicted"/>
<protein>
    <submittedName>
        <fullName evidence="8">Putative ABC transport system permease protein</fullName>
    </submittedName>
</protein>
<keyword evidence="2" id="KW-1003">Cell membrane</keyword>
<dbReference type="InterPro" id="IPR038766">
    <property type="entry name" value="Membrane_comp_ABC_pdt"/>
</dbReference>
<keyword evidence="5 6" id="KW-0472">Membrane</keyword>
<organism evidence="8 9">
    <name type="scientific">Thiothrix caldifontis</name>
    <dbReference type="NCBI Taxonomy" id="525918"/>
    <lineage>
        <taxon>Bacteria</taxon>
        <taxon>Pseudomonadati</taxon>
        <taxon>Pseudomonadota</taxon>
        <taxon>Gammaproteobacteria</taxon>
        <taxon>Thiotrichales</taxon>
        <taxon>Thiotrichaceae</taxon>
        <taxon>Thiothrix</taxon>
    </lineage>
</organism>
<feature type="transmembrane region" description="Helical" evidence="6">
    <location>
        <begin position="750"/>
        <end position="777"/>
    </location>
</feature>
<dbReference type="Pfam" id="PF02687">
    <property type="entry name" value="FtsX"/>
    <property type="match status" value="2"/>
</dbReference>
<reference evidence="8 9" key="1">
    <citation type="submission" date="2016-10" db="EMBL/GenBank/DDBJ databases">
        <authorList>
            <person name="de Groot N.N."/>
        </authorList>
    </citation>
    <scope>NUCLEOTIDE SEQUENCE [LARGE SCALE GENOMIC DNA]</scope>
    <source>
        <strain evidence="8 9">DSM 21228</strain>
    </source>
</reference>
<evidence type="ECO:0000259" key="7">
    <source>
        <dbReference type="Pfam" id="PF02687"/>
    </source>
</evidence>
<dbReference type="PANTHER" id="PTHR30287">
    <property type="entry name" value="MEMBRANE COMPONENT OF PREDICTED ABC SUPERFAMILY METABOLITE UPTAKE TRANSPORTER"/>
    <property type="match status" value="1"/>
</dbReference>
<dbReference type="STRING" id="525918.SAMN05660964_02910"/>
<name>A0A1H4FB29_9GAMM</name>
<evidence type="ECO:0000256" key="1">
    <source>
        <dbReference type="ARBA" id="ARBA00004651"/>
    </source>
</evidence>
<feature type="transmembrane region" description="Helical" evidence="6">
    <location>
        <begin position="465"/>
        <end position="485"/>
    </location>
</feature>
<comment type="subcellular location">
    <subcellularLocation>
        <location evidence="1">Cell membrane</location>
        <topology evidence="1">Multi-pass membrane protein</topology>
    </subcellularLocation>
</comment>
<evidence type="ECO:0000256" key="2">
    <source>
        <dbReference type="ARBA" id="ARBA00022475"/>
    </source>
</evidence>
<feature type="domain" description="ABC3 transporter permease C-terminal" evidence="7">
    <location>
        <begin position="702"/>
        <end position="805"/>
    </location>
</feature>
<dbReference type="InterPro" id="IPR003838">
    <property type="entry name" value="ABC3_permease_C"/>
</dbReference>
<feature type="transmembrane region" description="Helical" evidence="6">
    <location>
        <begin position="697"/>
        <end position="718"/>
    </location>
</feature>
<feature type="domain" description="ABC3 transporter permease C-terminal" evidence="7">
    <location>
        <begin position="257"/>
        <end position="379"/>
    </location>
</feature>
<dbReference type="PANTHER" id="PTHR30287:SF1">
    <property type="entry name" value="INNER MEMBRANE PROTEIN"/>
    <property type="match status" value="1"/>
</dbReference>
<accession>A0A1H4FB29</accession>
<feature type="transmembrane region" description="Helical" evidence="6">
    <location>
        <begin position="254"/>
        <end position="278"/>
    </location>
</feature>
<dbReference type="GO" id="GO:0005886">
    <property type="term" value="C:plasma membrane"/>
    <property type="evidence" value="ECO:0007669"/>
    <property type="project" value="UniProtKB-SubCell"/>
</dbReference>
<dbReference type="EMBL" id="FNQP01000019">
    <property type="protein sequence ID" value="SEA94495.1"/>
    <property type="molecule type" value="Genomic_DNA"/>
</dbReference>
<evidence type="ECO:0000313" key="8">
    <source>
        <dbReference type="EMBL" id="SEA94495.1"/>
    </source>
</evidence>
<sequence length="821" mass="88951">MSLLFRHWQQRWRMPELRLLLLALIVSVTVVTSVGFFSSRVENAMQAQARQLLGGDLVLTSARPLDKAYVQRAQALGLETAETVSFPSMASISDKLQLTQLKAVSSAYPLRGDLKTAAAPDAVEVLSTGQIPARGEIWAEARLFAELEVQAGARVTLGRSTFKLTRVLTQEPDRSSNLFQLAPVVLMNVDDLPATELLSPASRARFNQLFAGQVKLIKQLQQELEPQLKSTERVRTLDEDLSSVQQTLQRSGRFLGLAALLSVVLAGAAVVLTSASLMRRELPAVAVLKAMGMSRRQVLLDHAFSLLLTALLAAAIGVVLGLVLGLVLQLGLAEWLSRFVGKDLPAPSMMPALNGLLTAVVLLLGFALPPLLRLVNTSPMQILQGALQRPQQSLWLVVGCVVLAVFGLLWLQARDVKLAGLLLVGLVVGIGLFWVLAGAALRLAQHLGKRVGGGWLPALGRSQRAVLLVVVFATGLFALLLLTTVRTDLLDRWQETLPADAPDHFLINIQPAEAAPLQGFFSEHGVKATLYPMIRGRLVAINDKPVKPEDYEEQRAQRLLEREFNLSSFTTFPASNALLEGQWFDGKQSGLSIEQGIGETLQFGMGDKLTFDIAGQRLSDTVTSVREVRWDSMQPNFFVIAAPGSVTTMPQTLITSIHLGDKKPLVTALIRQFPSVTAIDVGAIVNEVRSLVEQVSLAVQGIFVFTLIAGVVVLIAALQSQKAERRRELAILKSLGAGQALLQRRIWGEFLLLGALAGALAGLLALTAGNVLAYYLFDLDMHLNLLPLLMGTLLGSMLVGVAGYWNLRGLLQVLPLSLLKA</sequence>
<evidence type="ECO:0000256" key="3">
    <source>
        <dbReference type="ARBA" id="ARBA00022692"/>
    </source>
</evidence>
<keyword evidence="3 6" id="KW-0812">Transmembrane</keyword>
<dbReference type="AlphaFoldDB" id="A0A1H4FB29"/>
<evidence type="ECO:0000256" key="5">
    <source>
        <dbReference type="ARBA" id="ARBA00023136"/>
    </source>
</evidence>
<dbReference type="RefSeq" id="WP_093069785.1">
    <property type="nucleotide sequence ID" value="NZ_FNQP01000019.1"/>
</dbReference>
<feature type="transmembrane region" description="Helical" evidence="6">
    <location>
        <begin position="783"/>
        <end position="807"/>
    </location>
</feature>
<dbReference type="OrthoDB" id="5292592at2"/>
<keyword evidence="9" id="KW-1185">Reference proteome</keyword>
<feature type="transmembrane region" description="Helical" evidence="6">
    <location>
        <begin position="393"/>
        <end position="413"/>
    </location>
</feature>
<evidence type="ECO:0000256" key="4">
    <source>
        <dbReference type="ARBA" id="ARBA00022989"/>
    </source>
</evidence>
<keyword evidence="4 6" id="KW-1133">Transmembrane helix</keyword>
<dbReference type="Proteomes" id="UP000199397">
    <property type="component" value="Unassembled WGS sequence"/>
</dbReference>
<evidence type="ECO:0000313" key="9">
    <source>
        <dbReference type="Proteomes" id="UP000199397"/>
    </source>
</evidence>
<evidence type="ECO:0000256" key="6">
    <source>
        <dbReference type="SAM" id="Phobius"/>
    </source>
</evidence>
<feature type="transmembrane region" description="Helical" evidence="6">
    <location>
        <begin position="419"/>
        <end position="444"/>
    </location>
</feature>
<feature type="transmembrane region" description="Helical" evidence="6">
    <location>
        <begin position="352"/>
        <end position="372"/>
    </location>
</feature>
<gene>
    <name evidence="8" type="ORF">SAMN05660964_02910</name>
</gene>